<accession>A0A6J1SY31</accession>
<dbReference type="InterPro" id="IPR013320">
    <property type="entry name" value="ConA-like_dom_sf"/>
</dbReference>
<reference evidence="4" key="1">
    <citation type="submission" date="2025-08" db="UniProtKB">
        <authorList>
            <consortium name="RefSeq"/>
        </authorList>
    </citation>
    <scope>IDENTIFICATION</scope>
    <source>
        <tissue evidence="4">Whole organism</tissue>
    </source>
</reference>
<evidence type="ECO:0000259" key="2">
    <source>
        <dbReference type="PROSITE" id="PS50188"/>
    </source>
</evidence>
<dbReference type="SMART" id="SM00449">
    <property type="entry name" value="SPRY"/>
    <property type="match status" value="1"/>
</dbReference>
<proteinExistence type="predicted"/>
<dbReference type="PROSITE" id="PS50188">
    <property type="entry name" value="B302_SPRY"/>
    <property type="match status" value="1"/>
</dbReference>
<dbReference type="SUPFAM" id="SSF49899">
    <property type="entry name" value="Concanavalin A-like lectins/glucanases"/>
    <property type="match status" value="1"/>
</dbReference>
<feature type="domain" description="B30.2/SPRY" evidence="2">
    <location>
        <begin position="1"/>
        <end position="194"/>
    </location>
</feature>
<dbReference type="InterPro" id="IPR003877">
    <property type="entry name" value="SPRY_dom"/>
</dbReference>
<dbReference type="InterPro" id="IPR001870">
    <property type="entry name" value="B30.2/SPRY"/>
</dbReference>
<protein>
    <recommendedName>
        <fullName evidence="1">SPRY domain-containing protein 7</fullName>
    </recommendedName>
</protein>
<dbReference type="InterPro" id="IPR043136">
    <property type="entry name" value="B30.2/SPRY_sf"/>
</dbReference>
<dbReference type="Proteomes" id="UP000504606">
    <property type="component" value="Unplaced"/>
</dbReference>
<evidence type="ECO:0000256" key="1">
    <source>
        <dbReference type="ARBA" id="ARBA00021772"/>
    </source>
</evidence>
<gene>
    <name evidence="4" type="primary">LOC113211578</name>
</gene>
<name>A0A6J1SY31_FRAOC</name>
<keyword evidence="3" id="KW-1185">Reference proteome</keyword>
<dbReference type="PANTHER" id="PTHR20951:SF2">
    <property type="entry name" value="SPRY DOMAIN-CONTAINING PROTEIN 7"/>
    <property type="match status" value="1"/>
</dbReference>
<dbReference type="AlphaFoldDB" id="A0A6J1SY31"/>
<dbReference type="GeneID" id="113211578"/>
<evidence type="ECO:0000313" key="4">
    <source>
        <dbReference type="RefSeq" id="XP_026285777.1"/>
    </source>
</evidence>
<dbReference type="CDD" id="cd12880">
    <property type="entry name" value="SPRYD7"/>
    <property type="match status" value="1"/>
</dbReference>
<sequence>MSYALCCLSLRGCFGGPSNYGGNLSNRRDQNGVEGNREPILLDTNYMGHEVVIVKNGIRLCGNGGTIATEPINQNKAYWEIKLQQTGVWGVGLGTRNADLNSAPGGSDKDSWVLCNDGTLRHDKKEVGKIAGIPGDTISDGDILGMTYDHEELKFYINNVLVEPAMTGIRGTVYPILFVDEGAILDLCVERLHYSPPSGFDRIMLEQSLL</sequence>
<dbReference type="PANTHER" id="PTHR20951">
    <property type="entry name" value="C13ORF1 PROTEIN-RELATED"/>
    <property type="match status" value="1"/>
</dbReference>
<organism evidence="3 4">
    <name type="scientific">Frankliniella occidentalis</name>
    <name type="common">Western flower thrips</name>
    <name type="synonym">Euthrips occidentalis</name>
    <dbReference type="NCBI Taxonomy" id="133901"/>
    <lineage>
        <taxon>Eukaryota</taxon>
        <taxon>Metazoa</taxon>
        <taxon>Ecdysozoa</taxon>
        <taxon>Arthropoda</taxon>
        <taxon>Hexapoda</taxon>
        <taxon>Insecta</taxon>
        <taxon>Pterygota</taxon>
        <taxon>Neoptera</taxon>
        <taxon>Paraneoptera</taxon>
        <taxon>Thysanoptera</taxon>
        <taxon>Terebrantia</taxon>
        <taxon>Thripoidea</taxon>
        <taxon>Thripidae</taxon>
        <taxon>Frankliniella</taxon>
    </lineage>
</organism>
<dbReference type="InterPro" id="IPR035766">
    <property type="entry name" value="SPRYD7"/>
</dbReference>
<dbReference type="OrthoDB" id="40953at2759"/>
<dbReference type="Pfam" id="PF00622">
    <property type="entry name" value="SPRY"/>
    <property type="match status" value="1"/>
</dbReference>
<dbReference type="KEGG" id="foc:113211578"/>
<dbReference type="Gene3D" id="2.60.120.920">
    <property type="match status" value="1"/>
</dbReference>
<dbReference type="RefSeq" id="XP_026285777.1">
    <property type="nucleotide sequence ID" value="XM_026429992.2"/>
</dbReference>
<evidence type="ECO:0000313" key="3">
    <source>
        <dbReference type="Proteomes" id="UP000504606"/>
    </source>
</evidence>